<evidence type="ECO:0000256" key="4">
    <source>
        <dbReference type="ARBA" id="ARBA00022723"/>
    </source>
</evidence>
<dbReference type="InterPro" id="IPR002048">
    <property type="entry name" value="EF_hand_dom"/>
</dbReference>
<evidence type="ECO:0000256" key="3">
    <source>
        <dbReference type="ARBA" id="ARBA00022490"/>
    </source>
</evidence>
<proteinExistence type="inferred from homology"/>
<dbReference type="EMBL" id="HBIK01028003">
    <property type="protein sequence ID" value="CAE0388184.1"/>
    <property type="molecule type" value="Transcribed_RNA"/>
</dbReference>
<reference evidence="10" key="1">
    <citation type="submission" date="2021-01" db="EMBL/GenBank/DDBJ databases">
        <authorList>
            <person name="Corre E."/>
            <person name="Pelletier E."/>
            <person name="Niang G."/>
            <person name="Scheremetjew M."/>
            <person name="Finn R."/>
            <person name="Kale V."/>
            <person name="Holt S."/>
            <person name="Cochrane G."/>
            <person name="Meng A."/>
            <person name="Brown T."/>
            <person name="Cohen L."/>
        </authorList>
    </citation>
    <scope>NUCLEOTIDE SEQUENCE</scope>
    <source>
        <strain evidence="10">CT5</strain>
    </source>
</reference>
<dbReference type="Gene3D" id="1.10.238.10">
    <property type="entry name" value="EF-hand"/>
    <property type="match status" value="2"/>
</dbReference>
<dbReference type="PROSITE" id="PS50222">
    <property type="entry name" value="EF_HAND_2"/>
    <property type="match status" value="3"/>
</dbReference>
<organism evidence="10">
    <name type="scientific">Euplotes crassus</name>
    <dbReference type="NCBI Taxonomy" id="5936"/>
    <lineage>
        <taxon>Eukaryota</taxon>
        <taxon>Sar</taxon>
        <taxon>Alveolata</taxon>
        <taxon>Ciliophora</taxon>
        <taxon>Intramacronucleata</taxon>
        <taxon>Spirotrichea</taxon>
        <taxon>Hypotrichia</taxon>
        <taxon>Euplotida</taxon>
        <taxon>Euplotidae</taxon>
        <taxon>Moneuplotes</taxon>
    </lineage>
</organism>
<keyword evidence="6" id="KW-0106">Calcium</keyword>
<accession>A0A7S3KMD3</accession>
<dbReference type="PROSITE" id="PS00018">
    <property type="entry name" value="EF_HAND_1"/>
    <property type="match status" value="1"/>
</dbReference>
<keyword evidence="4" id="KW-0479">Metal-binding</keyword>
<name>A0A7S3KMD3_EUPCR</name>
<sequence length="243" mass="27983">MEVYGNIQQNEVSFEESQWVKSTPACRNFIKRCLTQDKNQRMTSGDALKTNWLSEDLYMKERRLSEEVIDALKNYKASSILKREALSVLVKLLSEDKIIELKEIFKEIDINCTGTISVDELKQSLKEAGIKMKTSQVRKIVQNLDYEENGEINYSEFLAATISLKDTEEADSILWVLFKHFDIDNSDSITRENISDALLKSGKRISKSDLDMIFKKHDKLKAGEISFEDFKDMLSHLSANPEH</sequence>
<feature type="domain" description="EF-hand" evidence="9">
    <location>
        <begin position="169"/>
        <end position="204"/>
    </location>
</feature>
<evidence type="ECO:0000256" key="2">
    <source>
        <dbReference type="ARBA" id="ARBA00005253"/>
    </source>
</evidence>
<evidence type="ECO:0000256" key="7">
    <source>
        <dbReference type="ARBA" id="ARBA00023212"/>
    </source>
</evidence>
<dbReference type="InterPro" id="IPR011009">
    <property type="entry name" value="Kinase-like_dom_sf"/>
</dbReference>
<evidence type="ECO:0000256" key="5">
    <source>
        <dbReference type="ARBA" id="ARBA00022737"/>
    </source>
</evidence>
<comment type="similarity">
    <text evidence="2">Belongs to the centrin family.</text>
</comment>
<gene>
    <name evidence="10" type="ORF">ECRA1380_LOCUS13156</name>
</gene>
<dbReference type="Pfam" id="PF13499">
    <property type="entry name" value="EF-hand_7"/>
    <property type="match status" value="2"/>
</dbReference>
<keyword evidence="5" id="KW-0677">Repeat</keyword>
<dbReference type="InterPro" id="IPR011992">
    <property type="entry name" value="EF-hand-dom_pair"/>
</dbReference>
<keyword evidence="7" id="KW-0206">Cytoskeleton</keyword>
<dbReference type="SUPFAM" id="SSF47473">
    <property type="entry name" value="EF-hand"/>
    <property type="match status" value="1"/>
</dbReference>
<evidence type="ECO:0000256" key="8">
    <source>
        <dbReference type="ARBA" id="ARBA00025692"/>
    </source>
</evidence>
<evidence type="ECO:0000259" key="9">
    <source>
        <dbReference type="PROSITE" id="PS50222"/>
    </source>
</evidence>
<keyword evidence="3" id="KW-0963">Cytoplasm</keyword>
<comment type="function">
    <text evidence="8">Plays a fundamental role in microtubule organizing center structure and function. Component of the infraciliary lattice (ICL) and the ciliary basal bodies.</text>
</comment>
<comment type="subcellular location">
    <subcellularLocation>
        <location evidence="1">Cytoplasm</location>
        <location evidence="1">Cytoskeleton</location>
    </subcellularLocation>
</comment>
<dbReference type="Gene3D" id="1.10.510.10">
    <property type="entry name" value="Transferase(Phosphotransferase) domain 1"/>
    <property type="match status" value="1"/>
</dbReference>
<dbReference type="SMART" id="SM00054">
    <property type="entry name" value="EFh"/>
    <property type="match status" value="4"/>
</dbReference>
<evidence type="ECO:0000313" key="10">
    <source>
        <dbReference type="EMBL" id="CAE0388184.1"/>
    </source>
</evidence>
<protein>
    <recommendedName>
        <fullName evidence="9">EF-hand domain-containing protein</fullName>
    </recommendedName>
</protein>
<feature type="domain" description="EF-hand" evidence="9">
    <location>
        <begin position="205"/>
        <end position="240"/>
    </location>
</feature>
<dbReference type="InterPro" id="IPR018247">
    <property type="entry name" value="EF_Hand_1_Ca_BS"/>
</dbReference>
<dbReference type="GO" id="GO:0005856">
    <property type="term" value="C:cytoskeleton"/>
    <property type="evidence" value="ECO:0007669"/>
    <property type="project" value="UniProtKB-SubCell"/>
</dbReference>
<dbReference type="AlphaFoldDB" id="A0A7S3KMD3"/>
<evidence type="ECO:0000256" key="6">
    <source>
        <dbReference type="ARBA" id="ARBA00022837"/>
    </source>
</evidence>
<feature type="domain" description="EF-hand" evidence="9">
    <location>
        <begin position="96"/>
        <end position="131"/>
    </location>
</feature>
<dbReference type="FunFam" id="1.10.238.10:FF:000178">
    <property type="entry name" value="Calmodulin-2 A"/>
    <property type="match status" value="1"/>
</dbReference>
<evidence type="ECO:0000256" key="1">
    <source>
        <dbReference type="ARBA" id="ARBA00004245"/>
    </source>
</evidence>
<dbReference type="SUPFAM" id="SSF56112">
    <property type="entry name" value="Protein kinase-like (PK-like)"/>
    <property type="match status" value="1"/>
</dbReference>
<dbReference type="PANTHER" id="PTHR45942">
    <property type="entry name" value="PROTEIN PHOSPATASE 3 REGULATORY SUBUNIT B ALPHA ISOFORM TYPE 1"/>
    <property type="match status" value="1"/>
</dbReference>
<dbReference type="GO" id="GO:0005509">
    <property type="term" value="F:calcium ion binding"/>
    <property type="evidence" value="ECO:0007669"/>
    <property type="project" value="InterPro"/>
</dbReference>